<comment type="caution">
    <text evidence="2">The sequence shown here is derived from an EMBL/GenBank/DDBJ whole genome shotgun (WGS) entry which is preliminary data.</text>
</comment>
<feature type="signal peptide" evidence="1">
    <location>
        <begin position="1"/>
        <end position="21"/>
    </location>
</feature>
<reference evidence="2 3" key="1">
    <citation type="journal article" name="Sci. Rep.">
        <title>Genome-scale phylogenetic analyses confirm Olpidium as the closest living zoosporic fungus to the non-flagellated, terrestrial fungi.</title>
        <authorList>
            <person name="Chang Y."/>
            <person name="Rochon D."/>
            <person name="Sekimoto S."/>
            <person name="Wang Y."/>
            <person name="Chovatia M."/>
            <person name="Sandor L."/>
            <person name="Salamov A."/>
            <person name="Grigoriev I.V."/>
            <person name="Stajich J.E."/>
            <person name="Spatafora J.W."/>
        </authorList>
    </citation>
    <scope>NUCLEOTIDE SEQUENCE [LARGE SCALE GENOMIC DNA]</scope>
    <source>
        <strain evidence="2">S191</strain>
    </source>
</reference>
<dbReference type="AlphaFoldDB" id="A0A8H7ZRX3"/>
<proteinExistence type="predicted"/>
<dbReference type="PANTHER" id="PTHR40535">
    <property type="entry name" value="CHROMOSOME UNDETERMINED SCAFFOLD_9, WHOLE GENOME SHOTGUN SEQUENCE"/>
    <property type="match status" value="1"/>
</dbReference>
<dbReference type="OrthoDB" id="10261863at2759"/>
<accession>A0A8H7ZRX3</accession>
<protein>
    <submittedName>
        <fullName evidence="2">Uncharacterized protein</fullName>
    </submittedName>
</protein>
<evidence type="ECO:0000256" key="1">
    <source>
        <dbReference type="SAM" id="SignalP"/>
    </source>
</evidence>
<sequence>MGTSWLLLLLAVLLFACPGHAPVFPAVAAANETAPQEGEVCSYRQVTYPSVSAARAANDSIMHCGPCGRCSNPIDASVYRRQSKSLTQTTKRCAILLTVFGRAAGSYCVRQRTDFSPSCVDCWLDDMVCARKYCLLTCLTARPVERQTPGENLCIKCDEVICGPDFKKCSGANRRRLGVKSDIDRNSQEFCNVVDPPPVEFAQFFEPLQTSKTSA</sequence>
<dbReference type="PANTHER" id="PTHR40535:SF1">
    <property type="entry name" value="CHROMOSOME UNDETERMINED SCAFFOLD_9, WHOLE GENOME SHOTGUN SEQUENCE"/>
    <property type="match status" value="1"/>
</dbReference>
<evidence type="ECO:0000313" key="3">
    <source>
        <dbReference type="Proteomes" id="UP000673691"/>
    </source>
</evidence>
<evidence type="ECO:0000313" key="2">
    <source>
        <dbReference type="EMBL" id="KAG5458411.1"/>
    </source>
</evidence>
<dbReference type="EMBL" id="JAEFCI010008517">
    <property type="protein sequence ID" value="KAG5458411.1"/>
    <property type="molecule type" value="Genomic_DNA"/>
</dbReference>
<feature type="chain" id="PRO_5034244132" evidence="1">
    <location>
        <begin position="22"/>
        <end position="215"/>
    </location>
</feature>
<dbReference type="Proteomes" id="UP000673691">
    <property type="component" value="Unassembled WGS sequence"/>
</dbReference>
<keyword evidence="3" id="KW-1185">Reference proteome</keyword>
<keyword evidence="1" id="KW-0732">Signal</keyword>
<name>A0A8H7ZRX3_9FUNG</name>
<organism evidence="2 3">
    <name type="scientific">Olpidium bornovanus</name>
    <dbReference type="NCBI Taxonomy" id="278681"/>
    <lineage>
        <taxon>Eukaryota</taxon>
        <taxon>Fungi</taxon>
        <taxon>Fungi incertae sedis</taxon>
        <taxon>Olpidiomycota</taxon>
        <taxon>Olpidiomycotina</taxon>
        <taxon>Olpidiomycetes</taxon>
        <taxon>Olpidiales</taxon>
        <taxon>Olpidiaceae</taxon>
        <taxon>Olpidium</taxon>
    </lineage>
</organism>
<gene>
    <name evidence="2" type="ORF">BJ554DRAFT_1366</name>
</gene>